<reference evidence="1 2" key="1">
    <citation type="journal article" date="2019" name="Mol. Biol. Evol.">
        <title>Blast fungal genomes show frequent chromosomal changes, gene gains and losses, and effector gene turnover.</title>
        <authorList>
            <person name="Gomez Luciano L.B."/>
            <person name="Jason Tsai I."/>
            <person name="Chuma I."/>
            <person name="Tosa Y."/>
            <person name="Chen Y.H."/>
            <person name="Li J.Y."/>
            <person name="Li M.Y."/>
            <person name="Jade Lu M.Y."/>
            <person name="Nakayashiki H."/>
            <person name="Li W.H."/>
        </authorList>
    </citation>
    <scope>NUCLEOTIDE SEQUENCE [LARGE SCALE GENOMIC DNA]</scope>
    <source>
        <strain evidence="1">MZ5-1-6</strain>
    </source>
</reference>
<protein>
    <submittedName>
        <fullName evidence="1">Uncharacterized protein</fullName>
    </submittedName>
</protein>
<dbReference type="SUPFAM" id="SSF50129">
    <property type="entry name" value="GroES-like"/>
    <property type="match status" value="1"/>
</dbReference>
<dbReference type="InterPro" id="IPR011032">
    <property type="entry name" value="GroES-like_sf"/>
</dbReference>
<sequence length="99" mass="11167">MAPPSCQPRRSKRRRAQYNWPWASIGSTYISVSAIFHAKPLQSVCGKYCRCPERHVVRMPEHVTFSATTSLTPGYVTVRLALQDATRACLCGRRQLGED</sequence>
<proteinExistence type="predicted"/>
<dbReference type="AlphaFoldDB" id="A0A4P7NAI1"/>
<name>A0A4P7NAI1_PYROR</name>
<organism evidence="1 2">
    <name type="scientific">Pyricularia oryzae</name>
    <name type="common">Rice blast fungus</name>
    <name type="synonym">Magnaporthe oryzae</name>
    <dbReference type="NCBI Taxonomy" id="318829"/>
    <lineage>
        <taxon>Eukaryota</taxon>
        <taxon>Fungi</taxon>
        <taxon>Dikarya</taxon>
        <taxon>Ascomycota</taxon>
        <taxon>Pezizomycotina</taxon>
        <taxon>Sordariomycetes</taxon>
        <taxon>Sordariomycetidae</taxon>
        <taxon>Magnaporthales</taxon>
        <taxon>Pyriculariaceae</taxon>
        <taxon>Pyricularia</taxon>
    </lineage>
</organism>
<evidence type="ECO:0000313" key="2">
    <source>
        <dbReference type="Proteomes" id="UP000294847"/>
    </source>
</evidence>
<dbReference type="EMBL" id="CP034206">
    <property type="protein sequence ID" value="QBZ59768.1"/>
    <property type="molecule type" value="Genomic_DNA"/>
</dbReference>
<evidence type="ECO:0000313" key="1">
    <source>
        <dbReference type="EMBL" id="QBZ59768.1"/>
    </source>
</evidence>
<dbReference type="Gene3D" id="3.90.180.10">
    <property type="entry name" value="Medium-chain alcohol dehydrogenases, catalytic domain"/>
    <property type="match status" value="1"/>
</dbReference>
<accession>A0A4P7NAI1</accession>
<dbReference type="Proteomes" id="UP000294847">
    <property type="component" value="Chromosome 3"/>
</dbReference>
<gene>
    <name evidence="1" type="ORF">PoMZ_04732</name>
</gene>